<evidence type="ECO:0000313" key="2">
    <source>
        <dbReference type="EMBL" id="TGZ63797.1"/>
    </source>
</evidence>
<organism evidence="2 3">
    <name type="scientific">Opisthorchis felineus</name>
    <dbReference type="NCBI Taxonomy" id="147828"/>
    <lineage>
        <taxon>Eukaryota</taxon>
        <taxon>Metazoa</taxon>
        <taxon>Spiralia</taxon>
        <taxon>Lophotrochozoa</taxon>
        <taxon>Platyhelminthes</taxon>
        <taxon>Trematoda</taxon>
        <taxon>Digenea</taxon>
        <taxon>Opisthorchiida</taxon>
        <taxon>Opisthorchiata</taxon>
        <taxon>Opisthorchiidae</taxon>
        <taxon>Opisthorchis</taxon>
    </lineage>
</organism>
<proteinExistence type="predicted"/>
<dbReference type="EMBL" id="SJOL01007024">
    <property type="protein sequence ID" value="TGZ63797.1"/>
    <property type="molecule type" value="Genomic_DNA"/>
</dbReference>
<keyword evidence="1" id="KW-0732">Signal</keyword>
<protein>
    <submittedName>
        <fullName evidence="2">Uncharacterized protein</fullName>
    </submittedName>
</protein>
<reference evidence="2 3" key="1">
    <citation type="journal article" date="2019" name="BMC Genomics">
        <title>New insights from Opisthorchis felineus genome: update on genomics of the epidemiologically important liver flukes.</title>
        <authorList>
            <person name="Ershov N.I."/>
            <person name="Mordvinov V.A."/>
            <person name="Prokhortchouk E.B."/>
            <person name="Pakharukova M.Y."/>
            <person name="Gunbin K.V."/>
            <person name="Ustyantsev K."/>
            <person name="Genaev M.A."/>
            <person name="Blinov A.G."/>
            <person name="Mazur A."/>
            <person name="Boulygina E."/>
            <person name="Tsygankova S."/>
            <person name="Khrameeva E."/>
            <person name="Chekanov N."/>
            <person name="Fan G."/>
            <person name="Xiao A."/>
            <person name="Zhang H."/>
            <person name="Xu X."/>
            <person name="Yang H."/>
            <person name="Solovyev V."/>
            <person name="Lee S.M."/>
            <person name="Liu X."/>
            <person name="Afonnikov D.A."/>
            <person name="Skryabin K.G."/>
        </authorList>
    </citation>
    <scope>NUCLEOTIDE SEQUENCE [LARGE SCALE GENOMIC DNA]</scope>
    <source>
        <strain evidence="2">AK-0245</strain>
        <tissue evidence="2">Whole organism</tissue>
    </source>
</reference>
<dbReference type="OrthoDB" id="6489092at2759"/>
<evidence type="ECO:0000313" key="3">
    <source>
        <dbReference type="Proteomes" id="UP000308267"/>
    </source>
</evidence>
<gene>
    <name evidence="2" type="ORF">CRM22_006693</name>
</gene>
<dbReference type="AlphaFoldDB" id="A0A4S2LSH8"/>
<keyword evidence="3" id="KW-1185">Reference proteome</keyword>
<feature type="chain" id="PRO_5020854426" evidence="1">
    <location>
        <begin position="23"/>
        <end position="147"/>
    </location>
</feature>
<dbReference type="Proteomes" id="UP000308267">
    <property type="component" value="Unassembled WGS sequence"/>
</dbReference>
<evidence type="ECO:0000256" key="1">
    <source>
        <dbReference type="SAM" id="SignalP"/>
    </source>
</evidence>
<accession>A0A4S2LSH8</accession>
<name>A0A4S2LSH8_OPIFE</name>
<feature type="signal peptide" evidence="1">
    <location>
        <begin position="1"/>
        <end position="22"/>
    </location>
</feature>
<comment type="caution">
    <text evidence="2">The sequence shown here is derived from an EMBL/GenBank/DDBJ whole genome shotgun (WGS) entry which is preliminary data.</text>
</comment>
<sequence>MQTLWSISTWLAFLCLVTPYRALKADDCSMNKSLFGFYAEECRYIQCRLPRGKNFIGTILFRLPQYPLTTITPLIILENPITLSQKWIRLNDVRVELPCSPMMLWIYNFNLTTEDLKGIDSHDQVNFRLLDEKWRAVVCAKFNLLVL</sequence>